<dbReference type="PANTHER" id="PTHR21472:SF18">
    <property type="entry name" value="ENDONUCLEASE DOMAIN-CONTAINING 1 PROTEIN"/>
    <property type="match status" value="1"/>
</dbReference>
<dbReference type="InterPro" id="IPR001604">
    <property type="entry name" value="Endo_G_ENPP1-like_dom"/>
</dbReference>
<dbReference type="GO" id="GO:0016787">
    <property type="term" value="F:hydrolase activity"/>
    <property type="evidence" value="ECO:0007669"/>
    <property type="project" value="InterPro"/>
</dbReference>
<dbReference type="SMART" id="SM00892">
    <property type="entry name" value="Endonuclease_NS"/>
    <property type="match status" value="1"/>
</dbReference>
<evidence type="ECO:0000313" key="5">
    <source>
        <dbReference type="Proteomes" id="UP000264820"/>
    </source>
</evidence>
<dbReference type="OrthoDB" id="69221at2759"/>
<dbReference type="Proteomes" id="UP000264820">
    <property type="component" value="Unplaced"/>
</dbReference>
<feature type="domain" description="DNA/RNA non-specific endonuclease/pyrophosphatase/phosphodiesterase" evidence="3">
    <location>
        <begin position="63"/>
        <end position="266"/>
    </location>
</feature>
<dbReference type="InterPro" id="IPR020821">
    <property type="entry name" value="ENPP1-3/EXOG-like_nuc-like"/>
</dbReference>
<proteinExistence type="predicted"/>
<dbReference type="GeneTree" id="ENSGT01030000234592"/>
<dbReference type="STRING" id="109280.ENSHCOP00000008312"/>
<dbReference type="GeneID" id="109524461"/>
<dbReference type="OMA" id="CPNFFYN"/>
<reference evidence="4" key="1">
    <citation type="submission" date="2025-08" db="UniProtKB">
        <authorList>
            <consortium name="Ensembl"/>
        </authorList>
    </citation>
    <scope>IDENTIFICATION</scope>
</reference>
<dbReference type="Ensembl" id="ENSHCOT00000000520.1">
    <property type="protein sequence ID" value="ENSHCOP00000008312.1"/>
    <property type="gene ID" value="ENSHCOG00000010532.1"/>
</dbReference>
<organism evidence="4 5">
    <name type="scientific">Hippocampus comes</name>
    <name type="common">Tiger tail seahorse</name>
    <dbReference type="NCBI Taxonomy" id="109280"/>
    <lineage>
        <taxon>Eukaryota</taxon>
        <taxon>Metazoa</taxon>
        <taxon>Chordata</taxon>
        <taxon>Craniata</taxon>
        <taxon>Vertebrata</taxon>
        <taxon>Euteleostomi</taxon>
        <taxon>Actinopterygii</taxon>
        <taxon>Neopterygii</taxon>
        <taxon>Teleostei</taxon>
        <taxon>Neoteleostei</taxon>
        <taxon>Acanthomorphata</taxon>
        <taxon>Syngnathiaria</taxon>
        <taxon>Syngnathiformes</taxon>
        <taxon>Syngnathoidei</taxon>
        <taxon>Syngnathidae</taxon>
        <taxon>Hippocampus</taxon>
    </lineage>
</organism>
<feature type="domain" description="ENPP1-3/EXOG-like endonuclease/phosphodiesterase" evidence="2">
    <location>
        <begin position="64"/>
        <end position="266"/>
    </location>
</feature>
<evidence type="ECO:0000259" key="2">
    <source>
        <dbReference type="SMART" id="SM00477"/>
    </source>
</evidence>
<accession>A0A3Q2XVG4</accession>
<evidence type="ECO:0000313" key="4">
    <source>
        <dbReference type="Ensembl" id="ENSHCOP00000008312.1"/>
    </source>
</evidence>
<dbReference type="Gene3D" id="3.40.570.10">
    <property type="entry name" value="Extracellular Endonuclease, subunit A"/>
    <property type="match status" value="1"/>
</dbReference>
<dbReference type="InterPro" id="IPR039015">
    <property type="entry name" value="ENDOD1"/>
</dbReference>
<feature type="signal peptide" evidence="1">
    <location>
        <begin position="1"/>
        <end position="27"/>
    </location>
</feature>
<dbReference type="KEGG" id="hcq:109524461"/>
<protein>
    <submittedName>
        <fullName evidence="4">Endonuclease domain-containing 1 protein-like</fullName>
    </submittedName>
</protein>
<evidence type="ECO:0000256" key="1">
    <source>
        <dbReference type="SAM" id="SignalP"/>
    </source>
</evidence>
<keyword evidence="5" id="KW-1185">Reference proteome</keyword>
<dbReference type="InterPro" id="IPR044929">
    <property type="entry name" value="DNA/RNA_non-sp_Endonuclease_sf"/>
</dbReference>
<evidence type="ECO:0000259" key="3">
    <source>
        <dbReference type="SMART" id="SM00892"/>
    </source>
</evidence>
<dbReference type="GO" id="GO:0046872">
    <property type="term" value="F:metal ion binding"/>
    <property type="evidence" value="ECO:0007669"/>
    <property type="project" value="InterPro"/>
</dbReference>
<dbReference type="RefSeq" id="XP_019739940.1">
    <property type="nucleotide sequence ID" value="XM_019884381.1"/>
</dbReference>
<name>A0A3Q2XVG4_HIPCM</name>
<dbReference type="InterPro" id="IPR044925">
    <property type="entry name" value="His-Me_finger_sf"/>
</dbReference>
<dbReference type="GO" id="GO:0003676">
    <property type="term" value="F:nucleic acid binding"/>
    <property type="evidence" value="ECO:0007669"/>
    <property type="project" value="InterPro"/>
</dbReference>
<sequence>MSHSHSMCVSIGALIILFTCFDCLVLGELHKDFSKCHNFFYKGTPPKGVNAAGYQPICQRFENQYRFASLYHRQHRTPLYSAYIISSADGKRPNSTWMYEPQLAFSHASPEMKPFNTPVDQNVLESQAVLEDYKNSNYTRGHLNPSMHQKTREDRVATFTLTNVVPQRAGSNSGPWNSLEKGMLKKFKTFCEGPMYVITGAMPYANGTRWINNRVSVPEYMWSAYCCPSYKAKLPRDVRPLFPTFAAVGRNDRNSGEEIVPVNPKVRNSLRGYDVRKMPLDTLEDILAQRLAMPISLFEGQCQ</sequence>
<dbReference type="Pfam" id="PF01223">
    <property type="entry name" value="Endonuclease_NS"/>
    <property type="match status" value="1"/>
</dbReference>
<dbReference type="PANTHER" id="PTHR21472">
    <property type="entry name" value="ENDONUCLEASE DOMAIN-CONTAINING 1 PROTEIN ENDOD1"/>
    <property type="match status" value="1"/>
</dbReference>
<keyword evidence="1" id="KW-0732">Signal</keyword>
<dbReference type="SUPFAM" id="SSF54060">
    <property type="entry name" value="His-Me finger endonucleases"/>
    <property type="match status" value="1"/>
</dbReference>
<reference evidence="4" key="2">
    <citation type="submission" date="2025-09" db="UniProtKB">
        <authorList>
            <consortium name="Ensembl"/>
        </authorList>
    </citation>
    <scope>IDENTIFICATION</scope>
</reference>
<dbReference type="SMART" id="SM00477">
    <property type="entry name" value="NUC"/>
    <property type="match status" value="1"/>
</dbReference>
<dbReference type="AlphaFoldDB" id="A0A3Q2XVG4"/>
<feature type="chain" id="PRO_5018656141" evidence="1">
    <location>
        <begin position="28"/>
        <end position="303"/>
    </location>
</feature>